<dbReference type="RefSeq" id="XP_018687316.1">
    <property type="nucleotide sequence ID" value="XM_018843333.1"/>
</dbReference>
<dbReference type="OrthoDB" id="1883964at2759"/>
<proteinExistence type="predicted"/>
<organism evidence="2 3">
    <name type="scientific">Fonsecaea erecta</name>
    <dbReference type="NCBI Taxonomy" id="1367422"/>
    <lineage>
        <taxon>Eukaryota</taxon>
        <taxon>Fungi</taxon>
        <taxon>Dikarya</taxon>
        <taxon>Ascomycota</taxon>
        <taxon>Pezizomycotina</taxon>
        <taxon>Eurotiomycetes</taxon>
        <taxon>Chaetothyriomycetidae</taxon>
        <taxon>Chaetothyriales</taxon>
        <taxon>Herpotrichiellaceae</taxon>
        <taxon>Fonsecaea</taxon>
    </lineage>
</organism>
<keyword evidence="1" id="KW-0175">Coiled coil</keyword>
<comment type="caution">
    <text evidence="2">The sequence shown here is derived from an EMBL/GenBank/DDBJ whole genome shotgun (WGS) entry which is preliminary data.</text>
</comment>
<reference evidence="2 3" key="1">
    <citation type="submission" date="2016-04" db="EMBL/GenBank/DDBJ databases">
        <title>Draft genome of Fonsecaea erecta CBS 125763.</title>
        <authorList>
            <person name="Weiss V.A."/>
            <person name="Vicente V.A."/>
            <person name="Raittz R.T."/>
            <person name="Moreno L.F."/>
            <person name="De Souza E.M."/>
            <person name="Pedrosa F.O."/>
            <person name="Steffens M.B."/>
            <person name="Faoro H."/>
            <person name="Tadra-Sfeir M.Z."/>
            <person name="Najafzadeh M.J."/>
            <person name="Felipe M.S."/>
            <person name="Teixeira M."/>
            <person name="Sun J."/>
            <person name="Xi L."/>
            <person name="Gomes R."/>
            <person name="De Azevedo C.M."/>
            <person name="Salgado C.G."/>
            <person name="Da Silva M.B."/>
            <person name="Nascimento M.F."/>
            <person name="Queiroz-Telles F."/>
            <person name="Attili D.S."/>
            <person name="Gorbushina A."/>
        </authorList>
    </citation>
    <scope>NUCLEOTIDE SEQUENCE [LARGE SCALE GENOMIC DNA]</scope>
    <source>
        <strain evidence="2 3">CBS 125763</strain>
    </source>
</reference>
<evidence type="ECO:0000256" key="1">
    <source>
        <dbReference type="SAM" id="Coils"/>
    </source>
</evidence>
<feature type="coiled-coil region" evidence="1">
    <location>
        <begin position="43"/>
        <end position="70"/>
    </location>
</feature>
<sequence>MTVVFKKKEHLATDVTIPRMDFKEVSSKLGVIKQKFISIEHKGGSLQTELKSLREELIQAKEARDKALTELKQAGPERDVAMQHTDDAIGDRKGAVGARDSTIFDHQCANNGLVRDQTLLKKCQLNLKSLQGRCKIVINECDDAITNQTSPEHDRDELVEQSMEAAARAHHAEFESEKAVGGKATFALQFRGRRRDGRLVAPDGEVEGEYS</sequence>
<dbReference type="STRING" id="1367422.A0A178Z2D1"/>
<dbReference type="GeneID" id="30015996"/>
<name>A0A178Z2D1_9EURO</name>
<evidence type="ECO:0000313" key="2">
    <source>
        <dbReference type="EMBL" id="OAP53949.1"/>
    </source>
</evidence>
<gene>
    <name evidence="2" type="ORF">AYL99_11829</name>
</gene>
<evidence type="ECO:0000313" key="3">
    <source>
        <dbReference type="Proteomes" id="UP000078343"/>
    </source>
</evidence>
<dbReference type="EMBL" id="LVYI01000017">
    <property type="protein sequence ID" value="OAP53949.1"/>
    <property type="molecule type" value="Genomic_DNA"/>
</dbReference>
<dbReference type="Proteomes" id="UP000078343">
    <property type="component" value="Unassembled WGS sequence"/>
</dbReference>
<protein>
    <submittedName>
        <fullName evidence="2">Uncharacterized protein</fullName>
    </submittedName>
</protein>
<dbReference type="AlphaFoldDB" id="A0A178Z2D1"/>
<keyword evidence="3" id="KW-1185">Reference proteome</keyword>
<accession>A0A178Z2D1</accession>